<keyword evidence="2" id="KW-1185">Reference proteome</keyword>
<dbReference type="Proteomes" id="UP000828390">
    <property type="component" value="Unassembled WGS sequence"/>
</dbReference>
<evidence type="ECO:0000313" key="2">
    <source>
        <dbReference type="Proteomes" id="UP000828390"/>
    </source>
</evidence>
<reference evidence="1" key="1">
    <citation type="journal article" date="2019" name="bioRxiv">
        <title>The Genome of the Zebra Mussel, Dreissena polymorpha: A Resource for Invasive Species Research.</title>
        <authorList>
            <person name="McCartney M.A."/>
            <person name="Auch B."/>
            <person name="Kono T."/>
            <person name="Mallez S."/>
            <person name="Zhang Y."/>
            <person name="Obille A."/>
            <person name="Becker A."/>
            <person name="Abrahante J.E."/>
            <person name="Garbe J."/>
            <person name="Badalamenti J.P."/>
            <person name="Herman A."/>
            <person name="Mangelson H."/>
            <person name="Liachko I."/>
            <person name="Sullivan S."/>
            <person name="Sone E.D."/>
            <person name="Koren S."/>
            <person name="Silverstein K.A.T."/>
            <person name="Beckman K.B."/>
            <person name="Gohl D.M."/>
        </authorList>
    </citation>
    <scope>NUCLEOTIDE SEQUENCE</scope>
    <source>
        <strain evidence="1">Duluth1</strain>
        <tissue evidence="1">Whole animal</tissue>
    </source>
</reference>
<dbReference type="AlphaFoldDB" id="A0A9D4JFS5"/>
<proteinExistence type="predicted"/>
<accession>A0A9D4JFS5</accession>
<dbReference type="EMBL" id="JAIWYP010000006">
    <property type="protein sequence ID" value="KAH3807093.1"/>
    <property type="molecule type" value="Genomic_DNA"/>
</dbReference>
<name>A0A9D4JFS5_DREPO</name>
<sequence>MIDDFLQALLQELDSEVTKTAKFTQAGWLLCTVLIHAYINQQNPVEVIETVENMPPFIAMPLGMDQHREGEMLTIAGEGVAEEDLETLAGDSWLNDKVTTNIDWLLLYCPVLRKCWATKNKCPSPEIHVMP</sequence>
<evidence type="ECO:0000313" key="1">
    <source>
        <dbReference type="EMBL" id="KAH3807093.1"/>
    </source>
</evidence>
<protein>
    <submittedName>
        <fullName evidence="1">Uncharacterized protein</fullName>
    </submittedName>
</protein>
<gene>
    <name evidence="1" type="ORF">DPMN_135426</name>
</gene>
<organism evidence="1 2">
    <name type="scientific">Dreissena polymorpha</name>
    <name type="common">Zebra mussel</name>
    <name type="synonym">Mytilus polymorpha</name>
    <dbReference type="NCBI Taxonomy" id="45954"/>
    <lineage>
        <taxon>Eukaryota</taxon>
        <taxon>Metazoa</taxon>
        <taxon>Spiralia</taxon>
        <taxon>Lophotrochozoa</taxon>
        <taxon>Mollusca</taxon>
        <taxon>Bivalvia</taxon>
        <taxon>Autobranchia</taxon>
        <taxon>Heteroconchia</taxon>
        <taxon>Euheterodonta</taxon>
        <taxon>Imparidentia</taxon>
        <taxon>Neoheterodontei</taxon>
        <taxon>Myida</taxon>
        <taxon>Dreissenoidea</taxon>
        <taxon>Dreissenidae</taxon>
        <taxon>Dreissena</taxon>
    </lineage>
</organism>
<comment type="caution">
    <text evidence="1">The sequence shown here is derived from an EMBL/GenBank/DDBJ whole genome shotgun (WGS) entry which is preliminary data.</text>
</comment>
<reference evidence="1" key="2">
    <citation type="submission" date="2020-11" db="EMBL/GenBank/DDBJ databases">
        <authorList>
            <person name="McCartney M.A."/>
            <person name="Auch B."/>
            <person name="Kono T."/>
            <person name="Mallez S."/>
            <person name="Becker A."/>
            <person name="Gohl D.M."/>
            <person name="Silverstein K.A.T."/>
            <person name="Koren S."/>
            <person name="Bechman K.B."/>
            <person name="Herman A."/>
            <person name="Abrahante J.E."/>
            <person name="Garbe J."/>
        </authorList>
    </citation>
    <scope>NUCLEOTIDE SEQUENCE</scope>
    <source>
        <strain evidence="1">Duluth1</strain>
        <tissue evidence="1">Whole animal</tissue>
    </source>
</reference>